<evidence type="ECO:0000313" key="4">
    <source>
        <dbReference type="Proteomes" id="UP000002247"/>
    </source>
</evidence>
<keyword evidence="4" id="KW-1185">Reference proteome</keyword>
<dbReference type="AlphaFoldDB" id="D6Z7F8"/>
<proteinExistence type="predicted"/>
<evidence type="ECO:0000313" key="3">
    <source>
        <dbReference type="EMBL" id="ADG97888.1"/>
    </source>
</evidence>
<protein>
    <recommendedName>
        <fullName evidence="5">Lipoprotein</fullName>
    </recommendedName>
</protein>
<dbReference type="HOGENOM" id="CLU_1569612_0_0_11"/>
<dbReference type="PROSITE" id="PS51257">
    <property type="entry name" value="PROKAR_LIPOPROTEIN"/>
    <property type="match status" value="1"/>
</dbReference>
<feature type="region of interest" description="Disordered" evidence="1">
    <location>
        <begin position="147"/>
        <end position="170"/>
    </location>
</feature>
<evidence type="ECO:0000256" key="2">
    <source>
        <dbReference type="SAM" id="SignalP"/>
    </source>
</evidence>
<reference evidence="3 4" key="1">
    <citation type="journal article" date="2010" name="Stand. Genomic Sci.">
        <title>Complete genome sequence of Segniliparus rotundus type strain (CDC 1076).</title>
        <authorList>
            <person name="Sikorski J."/>
            <person name="Lapidus A."/>
            <person name="Copeland A."/>
            <person name="Misra M."/>
            <person name="Glavina Del Rio T."/>
            <person name="Nolan M."/>
            <person name="Lucas S."/>
            <person name="Chen F."/>
            <person name="Tice H."/>
            <person name="Cheng J.F."/>
            <person name="Jando M."/>
            <person name="Schneider S."/>
            <person name="Bruce D."/>
            <person name="Goodwin L."/>
            <person name="Pitluck S."/>
            <person name="Liolios K."/>
            <person name="Mikhailova N."/>
            <person name="Pati A."/>
            <person name="Ivanova N."/>
            <person name="Mavromatis K."/>
            <person name="Chen A."/>
            <person name="Palaniappan K."/>
            <person name="Chertkov O."/>
            <person name="Land M."/>
            <person name="Hauser L."/>
            <person name="Chang Y.J."/>
            <person name="Jeffries C.D."/>
            <person name="Brettin T."/>
            <person name="Detter J.C."/>
            <person name="Han C."/>
            <person name="Rohde M."/>
            <person name="Goker M."/>
            <person name="Bristow J."/>
            <person name="Eisen J.A."/>
            <person name="Markowitz V."/>
            <person name="Hugenholtz P."/>
            <person name="Kyrpides N.C."/>
            <person name="Klenk H.P."/>
        </authorList>
    </citation>
    <scope>NUCLEOTIDE SEQUENCE [LARGE SCALE GENOMIC DNA]</scope>
    <source>
        <strain evidence="4">ATCC BAA-972 / CDC 1076 / CIP 108378 / DSM 44985 / JCM 13578</strain>
    </source>
</reference>
<feature type="chain" id="PRO_5039219230" description="Lipoprotein" evidence="2">
    <location>
        <begin position="25"/>
        <end position="170"/>
    </location>
</feature>
<feature type="compositionally biased region" description="Basic and acidic residues" evidence="1">
    <location>
        <begin position="120"/>
        <end position="135"/>
    </location>
</feature>
<organism evidence="3 4">
    <name type="scientific">Segniliparus rotundus (strain ATCC BAA-972 / CDC 1076 / CIP 108378 / DSM 44985 / JCM 13578)</name>
    <dbReference type="NCBI Taxonomy" id="640132"/>
    <lineage>
        <taxon>Bacteria</taxon>
        <taxon>Bacillati</taxon>
        <taxon>Actinomycetota</taxon>
        <taxon>Actinomycetes</taxon>
        <taxon>Mycobacteriales</taxon>
        <taxon>Segniliparaceae</taxon>
        <taxon>Segniliparus</taxon>
    </lineage>
</organism>
<feature type="compositionally biased region" description="Polar residues" evidence="1">
    <location>
        <begin position="147"/>
        <end position="163"/>
    </location>
</feature>
<dbReference type="RefSeq" id="WP_013138341.1">
    <property type="nucleotide sequence ID" value="NC_014168.1"/>
</dbReference>
<name>D6Z7F8_SEGRD</name>
<dbReference type="KEGG" id="srt:Srot_1424"/>
<keyword evidence="2" id="KW-0732">Signal</keyword>
<dbReference type="Proteomes" id="UP000002247">
    <property type="component" value="Chromosome"/>
</dbReference>
<dbReference type="STRING" id="640132.Srot_1424"/>
<accession>D6Z7F8</accession>
<feature type="signal peptide" evidence="2">
    <location>
        <begin position="1"/>
        <end position="24"/>
    </location>
</feature>
<sequence length="170" mass="18477">MRARNNLLLVASALLFVVSGCSTFSGGQGSGKSIEASAEQQSEQAFGLVREFANSIVDDPFNPNLSAMSQAGRILGDADKARGKRNLDTLQVRHALASVLIERGAQPEHGELNGYLTADGRLRDPGSFTNDHDRDAYNDALTNYLSNQKPAKQIRNGLSTLKENYQRENP</sequence>
<dbReference type="EMBL" id="CP001958">
    <property type="protein sequence ID" value="ADG97888.1"/>
    <property type="molecule type" value="Genomic_DNA"/>
</dbReference>
<feature type="region of interest" description="Disordered" evidence="1">
    <location>
        <begin position="110"/>
        <end position="135"/>
    </location>
</feature>
<gene>
    <name evidence="3" type="ordered locus">Srot_1424</name>
</gene>
<evidence type="ECO:0008006" key="5">
    <source>
        <dbReference type="Google" id="ProtNLM"/>
    </source>
</evidence>
<evidence type="ECO:0000256" key="1">
    <source>
        <dbReference type="SAM" id="MobiDB-lite"/>
    </source>
</evidence>